<dbReference type="RefSeq" id="XP_056560960.1">
    <property type="nucleotide sequence ID" value="XM_056694231.1"/>
</dbReference>
<feature type="region of interest" description="Disordered" evidence="1">
    <location>
        <begin position="100"/>
        <end position="433"/>
    </location>
</feature>
<feature type="compositionally biased region" description="Polar residues" evidence="1">
    <location>
        <begin position="312"/>
        <end position="324"/>
    </location>
</feature>
<proteinExistence type="predicted"/>
<dbReference type="Proteomes" id="UP001147782">
    <property type="component" value="Unassembled WGS sequence"/>
</dbReference>
<evidence type="ECO:0000313" key="3">
    <source>
        <dbReference type="Proteomes" id="UP001147782"/>
    </source>
</evidence>
<protein>
    <submittedName>
        <fullName evidence="2">Uncharacterized protein</fullName>
    </submittedName>
</protein>
<reference evidence="2" key="1">
    <citation type="submission" date="2022-11" db="EMBL/GenBank/DDBJ databases">
        <authorList>
            <person name="Petersen C."/>
        </authorList>
    </citation>
    <scope>NUCLEOTIDE SEQUENCE</scope>
    <source>
        <strain evidence="2">IBT 29864</strain>
    </source>
</reference>
<feature type="compositionally biased region" description="Low complexity" evidence="1">
    <location>
        <begin position="295"/>
        <end position="305"/>
    </location>
</feature>
<feature type="compositionally biased region" description="Low complexity" evidence="1">
    <location>
        <begin position="416"/>
        <end position="433"/>
    </location>
</feature>
<feature type="compositionally biased region" description="Basic and acidic residues" evidence="1">
    <location>
        <begin position="339"/>
        <end position="354"/>
    </location>
</feature>
<dbReference type="AlphaFoldDB" id="A0A9X0B6Y2"/>
<dbReference type="OrthoDB" id="20105at2759"/>
<accession>A0A9X0B6Y2</accession>
<keyword evidence="3" id="KW-1185">Reference proteome</keyword>
<feature type="compositionally biased region" description="Polar residues" evidence="1">
    <location>
        <begin position="138"/>
        <end position="162"/>
    </location>
</feature>
<dbReference type="GeneID" id="81433408"/>
<dbReference type="EMBL" id="JAPZBS010000001">
    <property type="protein sequence ID" value="KAJ5390232.1"/>
    <property type="molecule type" value="Genomic_DNA"/>
</dbReference>
<name>A0A9X0B6Y2_9EURO</name>
<evidence type="ECO:0000256" key="1">
    <source>
        <dbReference type="SAM" id="MobiDB-lite"/>
    </source>
</evidence>
<evidence type="ECO:0000313" key="2">
    <source>
        <dbReference type="EMBL" id="KAJ5390232.1"/>
    </source>
</evidence>
<feature type="compositionally biased region" description="Basic and acidic residues" evidence="1">
    <location>
        <begin position="384"/>
        <end position="396"/>
    </location>
</feature>
<comment type="caution">
    <text evidence="2">The sequence shown here is derived from an EMBL/GenBank/DDBJ whole genome shotgun (WGS) entry which is preliminary data.</text>
</comment>
<organism evidence="2 3">
    <name type="scientific">Penicillium cataractarum</name>
    <dbReference type="NCBI Taxonomy" id="2100454"/>
    <lineage>
        <taxon>Eukaryota</taxon>
        <taxon>Fungi</taxon>
        <taxon>Dikarya</taxon>
        <taxon>Ascomycota</taxon>
        <taxon>Pezizomycotina</taxon>
        <taxon>Eurotiomycetes</taxon>
        <taxon>Eurotiomycetidae</taxon>
        <taxon>Eurotiales</taxon>
        <taxon>Aspergillaceae</taxon>
        <taxon>Penicillium</taxon>
    </lineage>
</organism>
<gene>
    <name evidence="2" type="ORF">N7496_001300</name>
</gene>
<sequence length="433" mass="46832">MHTLPPAPGPWAGAETMQRWLQAKVEEDRRCQEEEKTRQETMKLERRKVDHAILVDAIRAGVPPHLAPLVFGGVDGPVDGKIATPEMLQYMADMTRQTTIPTHQPQAPPGPPQPATLPSLSQQFSTPPAGDLREIRTVPSNAYASPAQNQSPAIRNSSSQQPTGGGGGRGPYVSTVIASNNTPAGNLPRPMEMTGQSRSTAVFHSVHSLGAPQPPSNPPPRGQHEPRPRRASPSIAFHHWIPPGQSQPPAPSNRIQEDHVLPSNGSAQMRSEIPGSPARKRKSLSIHHQLPPPSSRSSGAPEPSSRYGRQSPAGSQSGQISLQGDSRRHSDVSSSRDTPVAEKDHPDHLRDANRPRTHSNSLVTTDHGSHGHRRRSTGENTTTEDDHQGRDREYRRQSSSRGPVLDAEDKSDPSLNTGNGTGSSTMTGWADRE</sequence>
<feature type="compositionally biased region" description="Pro residues" evidence="1">
    <location>
        <begin position="106"/>
        <end position="115"/>
    </location>
</feature>
<feature type="compositionally biased region" description="Pro residues" evidence="1">
    <location>
        <begin position="212"/>
        <end position="221"/>
    </location>
</feature>
<reference evidence="2" key="2">
    <citation type="journal article" date="2023" name="IMA Fungus">
        <title>Comparative genomic study of the Penicillium genus elucidates a diverse pangenome and 15 lateral gene transfer events.</title>
        <authorList>
            <person name="Petersen C."/>
            <person name="Sorensen T."/>
            <person name="Nielsen M.R."/>
            <person name="Sondergaard T.E."/>
            <person name="Sorensen J.L."/>
            <person name="Fitzpatrick D.A."/>
            <person name="Frisvad J.C."/>
            <person name="Nielsen K.L."/>
        </authorList>
    </citation>
    <scope>NUCLEOTIDE SEQUENCE</scope>
    <source>
        <strain evidence="2">IBT 29864</strain>
    </source>
</reference>